<evidence type="ECO:0000313" key="1">
    <source>
        <dbReference type="EMBL" id="KAF7307262.1"/>
    </source>
</evidence>
<gene>
    <name evidence="1" type="ORF">MIND_00519900</name>
</gene>
<dbReference type="Proteomes" id="UP000636479">
    <property type="component" value="Unassembled WGS sequence"/>
</dbReference>
<comment type="caution">
    <text evidence="1">The sequence shown here is derived from an EMBL/GenBank/DDBJ whole genome shotgun (WGS) entry which is preliminary data.</text>
</comment>
<protein>
    <submittedName>
        <fullName evidence="1">Uncharacterized protein</fullName>
    </submittedName>
</protein>
<dbReference type="RefSeq" id="XP_037222281.1">
    <property type="nucleotide sequence ID" value="XM_037361989.1"/>
</dbReference>
<dbReference type="EMBL" id="JACAZF010000004">
    <property type="protein sequence ID" value="KAF7307262.1"/>
    <property type="molecule type" value="Genomic_DNA"/>
</dbReference>
<proteinExistence type="predicted"/>
<name>A0A8H6W729_9AGAR</name>
<accession>A0A8H6W729</accession>
<reference evidence="1" key="1">
    <citation type="submission" date="2020-05" db="EMBL/GenBank/DDBJ databases">
        <title>Mycena genomes resolve the evolution of fungal bioluminescence.</title>
        <authorList>
            <person name="Tsai I.J."/>
        </authorList>
    </citation>
    <scope>NUCLEOTIDE SEQUENCE</scope>
    <source>
        <strain evidence="1">171206Taipei</strain>
    </source>
</reference>
<evidence type="ECO:0000313" key="2">
    <source>
        <dbReference type="Proteomes" id="UP000636479"/>
    </source>
</evidence>
<dbReference type="AlphaFoldDB" id="A0A8H6W729"/>
<dbReference type="GeneID" id="59344505"/>
<keyword evidence="2" id="KW-1185">Reference proteome</keyword>
<organism evidence="1 2">
    <name type="scientific">Mycena indigotica</name>
    <dbReference type="NCBI Taxonomy" id="2126181"/>
    <lineage>
        <taxon>Eukaryota</taxon>
        <taxon>Fungi</taxon>
        <taxon>Dikarya</taxon>
        <taxon>Basidiomycota</taxon>
        <taxon>Agaricomycotina</taxon>
        <taxon>Agaricomycetes</taxon>
        <taxon>Agaricomycetidae</taxon>
        <taxon>Agaricales</taxon>
        <taxon>Marasmiineae</taxon>
        <taxon>Mycenaceae</taxon>
        <taxon>Mycena</taxon>
    </lineage>
</organism>
<sequence length="164" mass="19113">MFWKSSCEKAPAWTRPTMHSSMMDLLKLQSRYGFPRVLKEAPGLARYGGKTMAEVLPRYRFGWLMTFTELYDAAPEELRLKDRYAQAWAINQIIECCKSKDEEEIGAYALMGKFLGLICVHFTDNMTEESMAKAEDDELMAALMKIFKTRKEDAVWFMSDYRLM</sequence>